<proteinExistence type="predicted"/>
<name>A0ACB5SYW6_AMBMO</name>
<reference evidence="1" key="1">
    <citation type="submission" date="2023-04" db="EMBL/GenBank/DDBJ databases">
        <title>Ambrosiozyma monospora NBRC 10751.</title>
        <authorList>
            <person name="Ichikawa N."/>
            <person name="Sato H."/>
            <person name="Tonouchi N."/>
        </authorList>
    </citation>
    <scope>NUCLEOTIDE SEQUENCE</scope>
    <source>
        <strain evidence="1">NBRC 10751</strain>
    </source>
</reference>
<evidence type="ECO:0000313" key="2">
    <source>
        <dbReference type="Proteomes" id="UP001165064"/>
    </source>
</evidence>
<organism evidence="1 2">
    <name type="scientific">Ambrosiozyma monospora</name>
    <name type="common">Yeast</name>
    <name type="synonym">Endomycopsis monosporus</name>
    <dbReference type="NCBI Taxonomy" id="43982"/>
    <lineage>
        <taxon>Eukaryota</taxon>
        <taxon>Fungi</taxon>
        <taxon>Dikarya</taxon>
        <taxon>Ascomycota</taxon>
        <taxon>Saccharomycotina</taxon>
        <taxon>Pichiomycetes</taxon>
        <taxon>Pichiales</taxon>
        <taxon>Pichiaceae</taxon>
        <taxon>Ambrosiozyma</taxon>
    </lineage>
</organism>
<sequence>MLRCSLISFNTLDLSFQTAIHHSITHKAQNRHSILQDKLQQLIMAVMDSMKTAAKFTGLVVGVPLFLPIAGASCAVKYTEAYNETRIKQKLSDRDFHKFKEVMLSDEMSLDLSLKIW</sequence>
<accession>A0ACB5SYW6</accession>
<dbReference type="Proteomes" id="UP001165064">
    <property type="component" value="Unassembled WGS sequence"/>
</dbReference>
<comment type="caution">
    <text evidence="1">The sequence shown here is derived from an EMBL/GenBank/DDBJ whole genome shotgun (WGS) entry which is preliminary data.</text>
</comment>
<keyword evidence="2" id="KW-1185">Reference proteome</keyword>
<gene>
    <name evidence="1" type="ORF">Amon02_000234000</name>
</gene>
<evidence type="ECO:0000313" key="1">
    <source>
        <dbReference type="EMBL" id="GME75863.1"/>
    </source>
</evidence>
<dbReference type="EMBL" id="BSXS01001337">
    <property type="protein sequence ID" value="GME75863.1"/>
    <property type="molecule type" value="Genomic_DNA"/>
</dbReference>
<protein>
    <submittedName>
        <fullName evidence="1">Unnamed protein product</fullName>
    </submittedName>
</protein>